<accession>A0ABR0T574</accession>
<dbReference type="Gene3D" id="3.40.366.10">
    <property type="entry name" value="Malonyl-Coenzyme A Acyl Carrier Protein, domain 2"/>
    <property type="match status" value="1"/>
</dbReference>
<feature type="active site" description="Proton donor; for dehydratase activity" evidence="4">
    <location>
        <position position="450"/>
    </location>
</feature>
<gene>
    <name evidence="6" type="ORF">PT974_01575</name>
</gene>
<dbReference type="InterPro" id="IPR049900">
    <property type="entry name" value="PKS_mFAS_DH"/>
</dbReference>
<keyword evidence="1" id="KW-0596">Phosphopantetheine</keyword>
<comment type="caution">
    <text evidence="6">The sequence shown here is derived from an EMBL/GenBank/DDBJ whole genome shotgun (WGS) entry which is preliminary data.</text>
</comment>
<dbReference type="InterPro" id="IPR020807">
    <property type="entry name" value="PKS_DH"/>
</dbReference>
<sequence length="694" mass="77149">MACINSQTNCTVSGDEAAVDELQIMLREENVATTKLEVDVAYHSPHMKSISQQYLNAISTPIKDEPRLNRLVPMISSLTGSLISPESLNPNYWVENLVCPVNFSGAMESLLQHLQQRDESQEAKVVAMLVEVGPHSALRTPVIDSIKAGSVAEGRFKYTNLLRRHYPANLTYLEAIGELYQSGSLVNFSAVNDIPASASRLIDLLRYAWNHSQSYLAKSSLIDQYRFPKHARHDLLGSPVSGSGGSCWRNVVRVRENPWIAGHKINSSIIYPAAGYLAMAIEAARQMNASSKTVMSYELSDVSFVAALNIPEEDAAVEMLLEARPECFKTDRFSNSRIEFRISSINGEQDSKKLHCRGFIQASNASSGVDDDSMQHCDYAATAAACTTRVNSFYRALKAGGIEQGSYFQNLTNLYANRLHARASICVPDTASLMPSYFESDHLIHPIVLDTFLQLGFLAVIGSSASLSEGLIPRSLRRLRITTSPAFRKPGSQLAGYSSSQHVGIRSWEASISAGKTNADIPELIAEGLGICSLPIGKKIDYETEEKRQLCSEMLWVPDINFLPTSRVRGLISNSDSKRTDDEDLAMNLERYMDLYLPKVLDRWRTLNEEPKITGHFDLWLEWLTQRVNEATRRIATSHTKMSQASIRSEIQKTTAGRIWLEVAELIGGNFDTIMRGDVEPLQLLLRGDLLFSL</sequence>
<dbReference type="PROSITE" id="PS52019">
    <property type="entry name" value="PKS_MFAS_DH"/>
    <property type="match status" value="1"/>
</dbReference>
<dbReference type="PANTHER" id="PTHR43775">
    <property type="entry name" value="FATTY ACID SYNTHASE"/>
    <property type="match status" value="1"/>
</dbReference>
<dbReference type="InterPro" id="IPR050091">
    <property type="entry name" value="PKS_NRPS_Biosynth_Enz"/>
</dbReference>
<dbReference type="EMBL" id="JAVFKD010000001">
    <property type="protein sequence ID" value="KAK5999185.1"/>
    <property type="molecule type" value="Genomic_DNA"/>
</dbReference>
<protein>
    <submittedName>
        <fullName evidence="6">Highly reducing polyketide synthase alt5</fullName>
    </submittedName>
</protein>
<evidence type="ECO:0000256" key="3">
    <source>
        <dbReference type="ARBA" id="ARBA00023268"/>
    </source>
</evidence>
<feature type="active site" description="Proton acceptor; for dehydratase activity" evidence="4">
    <location>
        <position position="263"/>
    </location>
</feature>
<dbReference type="InterPro" id="IPR042104">
    <property type="entry name" value="PKS_dehydratase_sf"/>
</dbReference>
<reference evidence="6 7" key="1">
    <citation type="submission" date="2024-01" db="EMBL/GenBank/DDBJ databases">
        <title>Complete genome of Cladobotryum mycophilum ATHUM6906.</title>
        <authorList>
            <person name="Christinaki A.C."/>
            <person name="Myridakis A.I."/>
            <person name="Kouvelis V.N."/>
        </authorList>
    </citation>
    <scope>NUCLEOTIDE SEQUENCE [LARGE SCALE GENOMIC DNA]</scope>
    <source>
        <strain evidence="6 7">ATHUM6906</strain>
    </source>
</reference>
<evidence type="ECO:0000256" key="4">
    <source>
        <dbReference type="PROSITE-ProRule" id="PRU01363"/>
    </source>
</evidence>
<proteinExistence type="predicted"/>
<organism evidence="6 7">
    <name type="scientific">Cladobotryum mycophilum</name>
    <dbReference type="NCBI Taxonomy" id="491253"/>
    <lineage>
        <taxon>Eukaryota</taxon>
        <taxon>Fungi</taxon>
        <taxon>Dikarya</taxon>
        <taxon>Ascomycota</taxon>
        <taxon>Pezizomycotina</taxon>
        <taxon>Sordariomycetes</taxon>
        <taxon>Hypocreomycetidae</taxon>
        <taxon>Hypocreales</taxon>
        <taxon>Hypocreaceae</taxon>
        <taxon>Cladobotryum</taxon>
    </lineage>
</organism>
<dbReference type="InterPro" id="IPR049551">
    <property type="entry name" value="PKS_DH_C"/>
</dbReference>
<dbReference type="Proteomes" id="UP001338125">
    <property type="component" value="Unassembled WGS sequence"/>
</dbReference>
<feature type="domain" description="PKS/mFAS DH" evidence="5">
    <location>
        <begin position="233"/>
        <end position="542"/>
    </location>
</feature>
<dbReference type="Gene3D" id="3.10.129.110">
    <property type="entry name" value="Polyketide synthase dehydratase"/>
    <property type="match status" value="1"/>
</dbReference>
<feature type="region of interest" description="C-terminal hotdog fold" evidence="4">
    <location>
        <begin position="384"/>
        <end position="542"/>
    </location>
</feature>
<dbReference type="SMART" id="SM00827">
    <property type="entry name" value="PKS_AT"/>
    <property type="match status" value="1"/>
</dbReference>
<evidence type="ECO:0000259" key="5">
    <source>
        <dbReference type="PROSITE" id="PS52019"/>
    </source>
</evidence>
<dbReference type="SMART" id="SM00826">
    <property type="entry name" value="PKS_DH"/>
    <property type="match status" value="1"/>
</dbReference>
<keyword evidence="3" id="KW-0511">Multifunctional enzyme</keyword>
<dbReference type="Pfam" id="PF00698">
    <property type="entry name" value="Acyl_transf_1"/>
    <property type="match status" value="1"/>
</dbReference>
<dbReference type="InterPro" id="IPR016035">
    <property type="entry name" value="Acyl_Trfase/lysoPLipase"/>
</dbReference>
<keyword evidence="2" id="KW-0597">Phosphoprotein</keyword>
<dbReference type="SUPFAM" id="SSF52151">
    <property type="entry name" value="FabD/lysophospholipase-like"/>
    <property type="match status" value="1"/>
</dbReference>
<evidence type="ECO:0000256" key="2">
    <source>
        <dbReference type="ARBA" id="ARBA00022553"/>
    </source>
</evidence>
<dbReference type="Pfam" id="PF14765">
    <property type="entry name" value="PS-DH"/>
    <property type="match status" value="1"/>
</dbReference>
<dbReference type="InterPro" id="IPR049552">
    <property type="entry name" value="PKS_DH_N"/>
</dbReference>
<dbReference type="Gene3D" id="3.30.70.3290">
    <property type="match status" value="1"/>
</dbReference>
<keyword evidence="7" id="KW-1185">Reference proteome</keyword>
<evidence type="ECO:0000313" key="7">
    <source>
        <dbReference type="Proteomes" id="UP001338125"/>
    </source>
</evidence>
<dbReference type="PANTHER" id="PTHR43775:SF29">
    <property type="entry name" value="ASPERFURANONE POLYKETIDE SYNTHASE AFOG-RELATED"/>
    <property type="match status" value="1"/>
</dbReference>
<evidence type="ECO:0000313" key="6">
    <source>
        <dbReference type="EMBL" id="KAK5999185.1"/>
    </source>
</evidence>
<feature type="region of interest" description="N-terminal hotdog fold" evidence="4">
    <location>
        <begin position="233"/>
        <end position="367"/>
    </location>
</feature>
<dbReference type="InterPro" id="IPR014043">
    <property type="entry name" value="Acyl_transferase_dom"/>
</dbReference>
<name>A0ABR0T574_9HYPO</name>
<dbReference type="Pfam" id="PF21089">
    <property type="entry name" value="PKS_DH_N"/>
    <property type="match status" value="1"/>
</dbReference>
<evidence type="ECO:0000256" key="1">
    <source>
        <dbReference type="ARBA" id="ARBA00022450"/>
    </source>
</evidence>
<dbReference type="InterPro" id="IPR001227">
    <property type="entry name" value="Ac_transferase_dom_sf"/>
</dbReference>